<dbReference type="Proteomes" id="UP000011115">
    <property type="component" value="Unassembled WGS sequence"/>
</dbReference>
<feature type="transmembrane region" description="Helical" evidence="2">
    <location>
        <begin position="12"/>
        <end position="37"/>
    </location>
</feature>
<accession>M1DTM7</accession>
<dbReference type="AlphaFoldDB" id="M1DTM7"/>
<name>M1DTM7_SOLTU</name>
<protein>
    <submittedName>
        <fullName evidence="3">Uncharacterized protein</fullName>
    </submittedName>
</protein>
<keyword evidence="4" id="KW-1185">Reference proteome</keyword>
<proteinExistence type="predicted"/>
<dbReference type="EnsemblPlants" id="PGSC0003DMT400094206">
    <property type="protein sequence ID" value="PGSC0003DMT400094206"/>
    <property type="gene ID" value="PGSC0003DMG400043777"/>
</dbReference>
<evidence type="ECO:0000313" key="4">
    <source>
        <dbReference type="Proteomes" id="UP000011115"/>
    </source>
</evidence>
<dbReference type="InParanoid" id="M1DTM7"/>
<evidence type="ECO:0000256" key="1">
    <source>
        <dbReference type="SAM" id="MobiDB-lite"/>
    </source>
</evidence>
<keyword evidence="2" id="KW-0812">Transmembrane</keyword>
<feature type="compositionally biased region" description="Basic and acidic residues" evidence="1">
    <location>
        <begin position="129"/>
        <end position="159"/>
    </location>
</feature>
<feature type="region of interest" description="Disordered" evidence="1">
    <location>
        <begin position="127"/>
        <end position="168"/>
    </location>
</feature>
<sequence>MSPKAFGDSPKVFSFALLSTPLNLCALELLASFSLFADRKTITLDPNIPSWAKGFCRAVHVFLADLHSTDLGESGTVVSPEVQLERVNPSPSATYSARESEWAKAEAVLKAAARCSRQTKSIRGIWIEEQSKDTNRQKGTKQADEMKMAKPKDPQEHSACHQVAHQTT</sequence>
<reference evidence="3" key="2">
    <citation type="submission" date="2015-06" db="UniProtKB">
        <authorList>
            <consortium name="EnsemblPlants"/>
        </authorList>
    </citation>
    <scope>IDENTIFICATION</scope>
    <source>
        <strain evidence="3">DM1-3 516 R44</strain>
    </source>
</reference>
<reference evidence="4" key="1">
    <citation type="journal article" date="2011" name="Nature">
        <title>Genome sequence and analysis of the tuber crop potato.</title>
        <authorList>
            <consortium name="The Potato Genome Sequencing Consortium"/>
        </authorList>
    </citation>
    <scope>NUCLEOTIDE SEQUENCE [LARGE SCALE GENOMIC DNA]</scope>
    <source>
        <strain evidence="4">cv. DM1-3 516 R44</strain>
    </source>
</reference>
<organism evidence="3 4">
    <name type="scientific">Solanum tuberosum</name>
    <name type="common">Potato</name>
    <dbReference type="NCBI Taxonomy" id="4113"/>
    <lineage>
        <taxon>Eukaryota</taxon>
        <taxon>Viridiplantae</taxon>
        <taxon>Streptophyta</taxon>
        <taxon>Embryophyta</taxon>
        <taxon>Tracheophyta</taxon>
        <taxon>Spermatophyta</taxon>
        <taxon>Magnoliopsida</taxon>
        <taxon>eudicotyledons</taxon>
        <taxon>Gunneridae</taxon>
        <taxon>Pentapetalae</taxon>
        <taxon>asterids</taxon>
        <taxon>lamiids</taxon>
        <taxon>Solanales</taxon>
        <taxon>Solanaceae</taxon>
        <taxon>Solanoideae</taxon>
        <taxon>Solaneae</taxon>
        <taxon>Solanum</taxon>
    </lineage>
</organism>
<keyword evidence="2" id="KW-1133">Transmembrane helix</keyword>
<dbReference type="PaxDb" id="4113-PGSC0003DMT400094206"/>
<keyword evidence="2" id="KW-0472">Membrane</keyword>
<evidence type="ECO:0000313" key="3">
    <source>
        <dbReference type="EnsemblPlants" id="PGSC0003DMT400094206"/>
    </source>
</evidence>
<dbReference type="HOGENOM" id="CLU_1589311_0_0_1"/>
<dbReference type="Gramene" id="PGSC0003DMT400094206">
    <property type="protein sequence ID" value="PGSC0003DMT400094206"/>
    <property type="gene ID" value="PGSC0003DMG400043777"/>
</dbReference>
<evidence type="ECO:0000256" key="2">
    <source>
        <dbReference type="SAM" id="Phobius"/>
    </source>
</evidence>